<sequence length="309" mass="34277">MQGALLSRFKPWFLLLALTLAHSATQYRQPLFVRNNIGDDEWRSDQSTVAPIWHAIQPTKLNRRIKHPRQLLSGEHGGRGSTNINAGSDSALLLLGVFACLSYGGNHEESAADNGGLVAADGSNSAAVGDGTNKRNRRKKISKGKRNKNVSKGTEEKNSSNYKVIGVPADGRCLFRALAHGSCLRNGEAAPDEDRQRELADDLRARVVDELVKRRTESEWFIEGDFDAYLKSIKQPRSWGGEPELLMASYVLQTPISVFMLDEVKSAFVNVANYGEELEKDGKTPIMLLFHGYGHYDLLETPKQKPLQD</sequence>
<proteinExistence type="predicted"/>
<dbReference type="InterPro" id="IPR047947">
    <property type="entry name" value="OTU4_OTU"/>
</dbReference>
<dbReference type="GO" id="GO:0005829">
    <property type="term" value="C:cytosol"/>
    <property type="evidence" value="ECO:0007669"/>
    <property type="project" value="TreeGrafter"/>
</dbReference>
<evidence type="ECO:0000256" key="5">
    <source>
        <dbReference type="SAM" id="SignalP"/>
    </source>
</evidence>
<comment type="function">
    <text evidence="3">Hydrolase that can remove conjugated ubiquitin from proteins and may therefore play an important regulatory role at the level of protein turnover by preventing degradation.</text>
</comment>
<accession>A0A835LD54</accession>
<keyword evidence="3" id="KW-0833">Ubl conjugation pathway</keyword>
<dbReference type="SUPFAM" id="SSF54001">
    <property type="entry name" value="Cysteine proteinases"/>
    <property type="match status" value="1"/>
</dbReference>
<keyword evidence="3" id="KW-0645">Protease</keyword>
<dbReference type="PANTHER" id="PTHR13312">
    <property type="entry name" value="HIV-INDUCED PROTEIN-7-LIKE PROTEASE"/>
    <property type="match status" value="1"/>
</dbReference>
<comment type="caution">
    <text evidence="7">The sequence shown here is derived from an EMBL/GenBank/DDBJ whole genome shotgun (WGS) entry which is preliminary data.</text>
</comment>
<keyword evidence="2 3" id="KW-0378">Hydrolase</keyword>
<dbReference type="GO" id="GO:0016579">
    <property type="term" value="P:protein deubiquitination"/>
    <property type="evidence" value="ECO:0007669"/>
    <property type="project" value="TreeGrafter"/>
</dbReference>
<evidence type="ECO:0000256" key="4">
    <source>
        <dbReference type="SAM" id="MobiDB-lite"/>
    </source>
</evidence>
<dbReference type="InterPro" id="IPR003323">
    <property type="entry name" value="OTU_dom"/>
</dbReference>
<feature type="compositionally biased region" description="Basic residues" evidence="4">
    <location>
        <begin position="134"/>
        <end position="149"/>
    </location>
</feature>
<organism evidence="7 8">
    <name type="scientific">Coptis chinensis</name>
    <dbReference type="NCBI Taxonomy" id="261450"/>
    <lineage>
        <taxon>Eukaryota</taxon>
        <taxon>Viridiplantae</taxon>
        <taxon>Streptophyta</taxon>
        <taxon>Embryophyta</taxon>
        <taxon>Tracheophyta</taxon>
        <taxon>Spermatophyta</taxon>
        <taxon>Magnoliopsida</taxon>
        <taxon>Ranunculales</taxon>
        <taxon>Ranunculaceae</taxon>
        <taxon>Coptidoideae</taxon>
        <taxon>Coptis</taxon>
    </lineage>
</organism>
<name>A0A835LD54_9MAGN</name>
<feature type="domain" description="OTU" evidence="6">
    <location>
        <begin position="162"/>
        <end position="302"/>
    </location>
</feature>
<evidence type="ECO:0000259" key="6">
    <source>
        <dbReference type="PROSITE" id="PS50802"/>
    </source>
</evidence>
<evidence type="ECO:0000256" key="3">
    <source>
        <dbReference type="RuleBase" id="RU367104"/>
    </source>
</evidence>
<dbReference type="Gene3D" id="3.90.70.80">
    <property type="match status" value="1"/>
</dbReference>
<evidence type="ECO:0000256" key="2">
    <source>
        <dbReference type="ARBA" id="ARBA00022801"/>
    </source>
</evidence>
<dbReference type="GO" id="GO:0004843">
    <property type="term" value="F:cysteine-type deubiquitinase activity"/>
    <property type="evidence" value="ECO:0007669"/>
    <property type="project" value="UniProtKB-UniRule"/>
</dbReference>
<dbReference type="CDD" id="cd22760">
    <property type="entry name" value="OTU_plant_OTU4-like"/>
    <property type="match status" value="1"/>
</dbReference>
<dbReference type="PROSITE" id="PS50802">
    <property type="entry name" value="OTU"/>
    <property type="match status" value="1"/>
</dbReference>
<feature type="region of interest" description="Disordered" evidence="4">
    <location>
        <begin position="123"/>
        <end position="158"/>
    </location>
</feature>
<dbReference type="OrthoDB" id="409956at2759"/>
<dbReference type="GO" id="GO:0030968">
    <property type="term" value="P:endoplasmic reticulum unfolded protein response"/>
    <property type="evidence" value="ECO:0007669"/>
    <property type="project" value="TreeGrafter"/>
</dbReference>
<dbReference type="AlphaFoldDB" id="A0A835LD54"/>
<dbReference type="GO" id="GO:0036503">
    <property type="term" value="P:ERAD pathway"/>
    <property type="evidence" value="ECO:0007669"/>
    <property type="project" value="TreeGrafter"/>
</dbReference>
<keyword evidence="8" id="KW-1185">Reference proteome</keyword>
<keyword evidence="3" id="KW-0788">Thiol protease</keyword>
<feature type="signal peptide" evidence="5">
    <location>
        <begin position="1"/>
        <end position="23"/>
    </location>
</feature>
<gene>
    <name evidence="7" type="ORF">IFM89_002083</name>
</gene>
<dbReference type="Pfam" id="PF02338">
    <property type="entry name" value="OTU"/>
    <property type="match status" value="1"/>
</dbReference>
<dbReference type="PANTHER" id="PTHR13312:SF6">
    <property type="entry name" value="UBIQUITIN THIOESTERASE OTU"/>
    <property type="match status" value="1"/>
</dbReference>
<dbReference type="GO" id="GO:0005634">
    <property type="term" value="C:nucleus"/>
    <property type="evidence" value="ECO:0007669"/>
    <property type="project" value="TreeGrafter"/>
</dbReference>
<dbReference type="Proteomes" id="UP000631114">
    <property type="component" value="Unassembled WGS sequence"/>
</dbReference>
<dbReference type="FunFam" id="3.90.70.80:FF:000007">
    <property type="entry name" value="OTU domain-containing protein"/>
    <property type="match status" value="1"/>
</dbReference>
<comment type="subcellular location">
    <subcellularLocation>
        <location evidence="3">Cytoplasm</location>
    </subcellularLocation>
</comment>
<dbReference type="EC" id="3.4.19.12" evidence="3"/>
<feature type="chain" id="PRO_5032428207" description="Ubiquitin thioesterase OTU" evidence="5">
    <location>
        <begin position="24"/>
        <end position="309"/>
    </location>
</feature>
<dbReference type="InterPro" id="IPR038765">
    <property type="entry name" value="Papain-like_cys_pep_sf"/>
</dbReference>
<keyword evidence="5" id="KW-0732">Signal</keyword>
<dbReference type="EMBL" id="JADFTS010000008">
    <property type="protein sequence ID" value="KAF9591128.1"/>
    <property type="molecule type" value="Genomic_DNA"/>
</dbReference>
<keyword evidence="3" id="KW-0963">Cytoplasm</keyword>
<evidence type="ECO:0000256" key="1">
    <source>
        <dbReference type="ARBA" id="ARBA00000707"/>
    </source>
</evidence>
<comment type="catalytic activity">
    <reaction evidence="1 3">
        <text>Thiol-dependent hydrolysis of ester, thioester, amide, peptide and isopeptide bonds formed by the C-terminal Gly of ubiquitin (a 76-residue protein attached to proteins as an intracellular targeting signal).</text>
        <dbReference type="EC" id="3.4.19.12"/>
    </reaction>
</comment>
<evidence type="ECO:0000313" key="8">
    <source>
        <dbReference type="Proteomes" id="UP000631114"/>
    </source>
</evidence>
<protein>
    <recommendedName>
        <fullName evidence="3">Ubiquitin thioesterase OTU</fullName>
        <ecNumber evidence="3">3.4.19.12</ecNumber>
    </recommendedName>
</protein>
<reference evidence="7 8" key="1">
    <citation type="submission" date="2020-10" db="EMBL/GenBank/DDBJ databases">
        <title>The Coptis chinensis genome and diversification of protoberbering-type alkaloids.</title>
        <authorList>
            <person name="Wang B."/>
            <person name="Shu S."/>
            <person name="Song C."/>
            <person name="Liu Y."/>
        </authorList>
    </citation>
    <scope>NUCLEOTIDE SEQUENCE [LARGE SCALE GENOMIC DNA]</scope>
    <source>
        <strain evidence="7">HL-2020</strain>
        <tissue evidence="7">Leaf</tissue>
    </source>
</reference>
<evidence type="ECO:0000313" key="7">
    <source>
        <dbReference type="EMBL" id="KAF9591128.1"/>
    </source>
</evidence>